<feature type="compositionally biased region" description="Pro residues" evidence="1">
    <location>
        <begin position="1225"/>
        <end position="1238"/>
    </location>
</feature>
<comment type="caution">
    <text evidence="3">The sequence shown here is derived from an EMBL/GenBank/DDBJ whole genome shotgun (WGS) entry which is preliminary data.</text>
</comment>
<evidence type="ECO:0000313" key="4">
    <source>
        <dbReference type="Proteomes" id="UP001141327"/>
    </source>
</evidence>
<evidence type="ECO:0000256" key="2">
    <source>
        <dbReference type="SAM" id="Phobius"/>
    </source>
</evidence>
<dbReference type="PANTHER" id="PTHR13318">
    <property type="entry name" value="PARTNER OF PAIRED, ISOFORM B-RELATED"/>
    <property type="match status" value="1"/>
</dbReference>
<organism evidence="3 4">
    <name type="scientific">Paratrimastix pyriformis</name>
    <dbReference type="NCBI Taxonomy" id="342808"/>
    <lineage>
        <taxon>Eukaryota</taxon>
        <taxon>Metamonada</taxon>
        <taxon>Preaxostyla</taxon>
        <taxon>Paratrimastigidae</taxon>
        <taxon>Paratrimastix</taxon>
    </lineage>
</organism>
<dbReference type="SUPFAM" id="SSF52047">
    <property type="entry name" value="RNI-like"/>
    <property type="match status" value="1"/>
</dbReference>
<reference evidence="3" key="1">
    <citation type="journal article" date="2022" name="bioRxiv">
        <title>Genomics of Preaxostyla Flagellates Illuminates Evolutionary Transitions and the Path Towards Mitochondrial Loss.</title>
        <authorList>
            <person name="Novak L.V.F."/>
            <person name="Treitli S.C."/>
            <person name="Pyrih J."/>
            <person name="Halakuc P."/>
            <person name="Pipaliya S.V."/>
            <person name="Vacek V."/>
            <person name="Brzon O."/>
            <person name="Soukal P."/>
            <person name="Eme L."/>
            <person name="Dacks J.B."/>
            <person name="Karnkowska A."/>
            <person name="Elias M."/>
            <person name="Hampl V."/>
        </authorList>
    </citation>
    <scope>NUCLEOTIDE SEQUENCE</scope>
    <source>
        <strain evidence="3">RCP-MX</strain>
    </source>
</reference>
<dbReference type="InterPro" id="IPR032675">
    <property type="entry name" value="LRR_dom_sf"/>
</dbReference>
<feature type="region of interest" description="Disordered" evidence="1">
    <location>
        <begin position="1266"/>
        <end position="1286"/>
    </location>
</feature>
<feature type="compositionally biased region" description="Basic and acidic residues" evidence="1">
    <location>
        <begin position="1277"/>
        <end position="1286"/>
    </location>
</feature>
<feature type="transmembrane region" description="Helical" evidence="2">
    <location>
        <begin position="1339"/>
        <end position="1366"/>
    </location>
</feature>
<gene>
    <name evidence="3" type="ORF">PAPYR_10272</name>
</gene>
<evidence type="ECO:0008006" key="5">
    <source>
        <dbReference type="Google" id="ProtNLM"/>
    </source>
</evidence>
<dbReference type="Proteomes" id="UP001141327">
    <property type="component" value="Unassembled WGS sequence"/>
</dbReference>
<keyword evidence="2" id="KW-0472">Membrane</keyword>
<evidence type="ECO:0000313" key="3">
    <source>
        <dbReference type="EMBL" id="KAJ4454923.1"/>
    </source>
</evidence>
<keyword evidence="4" id="KW-1185">Reference proteome</keyword>
<protein>
    <recommendedName>
        <fullName evidence="5">F-box domain-containing protein</fullName>
    </recommendedName>
</protein>
<evidence type="ECO:0000256" key="1">
    <source>
        <dbReference type="SAM" id="MobiDB-lite"/>
    </source>
</evidence>
<dbReference type="Gene3D" id="3.80.10.10">
    <property type="entry name" value="Ribonuclease Inhibitor"/>
    <property type="match status" value="1"/>
</dbReference>
<accession>A0ABQ8UA71</accession>
<dbReference type="EMBL" id="JAPMOS010000128">
    <property type="protein sequence ID" value="KAJ4454923.1"/>
    <property type="molecule type" value="Genomic_DNA"/>
</dbReference>
<keyword evidence="2" id="KW-0812">Transmembrane</keyword>
<feature type="region of interest" description="Disordered" evidence="1">
    <location>
        <begin position="1225"/>
        <end position="1249"/>
    </location>
</feature>
<keyword evidence="2" id="KW-1133">Transmembrane helix</keyword>
<proteinExistence type="predicted"/>
<name>A0ABQ8UA71_9EUKA</name>
<sequence>MQPIDIELPQVGGRRCYLNMEAANRQIDSLNGPGFESRLTHYFCFSLRVDRRDGVGPQNLGPIDRSTADGEHWAPRIDLASSSMDTGRFLQRNLRPDAPAGGGGLERVVTSTDGATDTEISMFLSALLAYLPCNRPRIWTRCYLRIKRAVFFLPSHFRILEGVRHFTISVLAIFFSTFFPQDTNLDSSDHPPSGSGEEITTVDTFSSGCPFPRLMELPDDVWLHLADADTSLAMHCTLSAINRRLRDLMGLVTRLCWPEGVPRTDCRGSELRAATIPPWPGAVQPPLRAIIGRCAGSLRFLSICADEETLRELPPMPNLRTLFLMADVVTPIVILLRCPNLAVLGLPHFSTKEPVDFASKLEAACPRLRHLYCQLTDMGCFGLAGCTPAGAQITEVESADVDESVKVTIGGGDPTGAWAGREEGRQSLFLPARVRRLALQCHPAGVPALLGHLPNLTHLELIPSTSQTPDGMAAFMRSLAQACPRLTELHLGPNVALTTPEDLAQVGPALVSLTARLVGTAGSLIALPTPRLRQCDLQLRTDLSVITLELPQVQELSLSVPASLARLTLRCPWLRSVSITIRAPSSGASVPPECGQPPPLCLDCQAHLPLSLIELRSPLAPDMGIYESCCAPLVAASTGSVDVRLELPQVTLRGTGLFEDLPPSVRRLWLGLKAAKDLRLAPTVTHLALAQANCPETRLSGPGLRTLELGGSATRSPRTLELDTPLLDELVVAEGFPAVTFASQAAIRRVAALRPNGKDEVGALFAFLRGPAGQTLSELSFRSPGILDPPPIIELAALRSLHIVTPPPEPAKSTPSTHALLICPAMERLACGGHVWIQSECPFLSSLGQKAPLPYQVQPSGQLRGVPPLPGGAGPLPLPTEPKIRTENDAMTVLLASSGDCVSLRRDESSIVPSTGPAIRTVILEDVTPPNCSVSHLVAYRPDVLLLECPSTSDTLILRSPQTPRLRPLLASDLVAIFVQAGFAPLAVLHRLPIVAPGCLPPDIFLRSLWAALRDCRRLVGHFQEAQTLDQYLRALGRSDRSRPGAALAALTQSGMKPEQAKWLGYAGHQPQPTNDCTTDLVRATRTLQAHFPGIRLDALADAVRLRGSEFRCAWPHYPPSFRLEWACQECSPLAGMMRQFEPALVLPDPESRLTCLPILQRAATLTLADVSLPRFSGSCGLPCFCVRCLLRGRSEVPSALPVAYCAECRTTELVIRDDVDCPALPPFDEGPPQPQPDEAPSSLCPQTHPMSMPPPLRVLVVTSGPKGAQRAGGENGMRKPAERRELRVDPAWGNLSTATVLLNEPSPVPLQGLPSSPTNPLRMGVPAIVNGVGSSLRWLLTSCAAMIAIAAVTCCAFVCAAALAAGQPDVLVFMNNICAAGYERQDLLSALSPQDLLRCIERAYPIRLPRLVAVLGLPHAVDTGRFLQRNLRPDAPAGGGGLERVVASTDGATETEVSMFLSALLAYLPCNPLEDLDEVLEVACRQADNNNNAQPQRRHLRVLIRVAPCGSAPADSVD</sequence>